<evidence type="ECO:0000313" key="2">
    <source>
        <dbReference type="EMBL" id="PNE42412.1"/>
    </source>
</evidence>
<feature type="region of interest" description="Disordered" evidence="1">
    <location>
        <begin position="24"/>
        <end position="50"/>
    </location>
</feature>
<organism evidence="2 3">
    <name type="scientific">Streptomyces noursei</name>
    <name type="common">Streptomyces albulus</name>
    <dbReference type="NCBI Taxonomy" id="1971"/>
    <lineage>
        <taxon>Bacteria</taxon>
        <taxon>Bacillati</taxon>
        <taxon>Actinomycetota</taxon>
        <taxon>Actinomycetes</taxon>
        <taxon>Kitasatosporales</taxon>
        <taxon>Streptomycetaceae</taxon>
        <taxon>Streptomyces</taxon>
    </lineage>
</organism>
<comment type="caution">
    <text evidence="2">The sequence shown here is derived from an EMBL/GenBank/DDBJ whole genome shotgun (WGS) entry which is preliminary data.</text>
</comment>
<accession>A0A2N8PN12</accession>
<dbReference type="AlphaFoldDB" id="A0A2N8PN12"/>
<reference evidence="3" key="1">
    <citation type="submission" date="2015-09" db="EMBL/GenBank/DDBJ databases">
        <authorList>
            <person name="Graham D.E."/>
            <person name="Mahan K.M."/>
            <person name="Klingeman D.M."/>
            <person name="Fida T."/>
            <person name="Giannone R.J."/>
            <person name="Hettich R.L."/>
            <person name="Parry R.J."/>
            <person name="Spain J.C."/>
        </authorList>
    </citation>
    <scope>NUCLEOTIDE SEQUENCE [LARGE SCALE GENOMIC DNA]</scope>
    <source>
        <strain evidence="3">JCM 4701</strain>
    </source>
</reference>
<gene>
    <name evidence="2" type="ORF">AOB60_18245</name>
</gene>
<evidence type="ECO:0000256" key="1">
    <source>
        <dbReference type="SAM" id="MobiDB-lite"/>
    </source>
</evidence>
<protein>
    <submittedName>
        <fullName evidence="2">Uncharacterized protein</fullName>
    </submittedName>
</protein>
<feature type="compositionally biased region" description="Basic and acidic residues" evidence="1">
    <location>
        <begin position="24"/>
        <end position="45"/>
    </location>
</feature>
<dbReference type="Proteomes" id="UP000236047">
    <property type="component" value="Unassembled WGS sequence"/>
</dbReference>
<keyword evidence="3" id="KW-1185">Reference proteome</keyword>
<evidence type="ECO:0000313" key="3">
    <source>
        <dbReference type="Proteomes" id="UP000236047"/>
    </source>
</evidence>
<proteinExistence type="predicted"/>
<sequence>MQDHSTQDDGSAVRRARFGALPERIAREDMIGTKAASPRDPERDAGTPGAGEILTCLAWDMVL</sequence>
<dbReference type="EMBL" id="LJSN01000002">
    <property type="protein sequence ID" value="PNE42412.1"/>
    <property type="molecule type" value="Genomic_DNA"/>
</dbReference>
<name>A0A2N8PN12_STRNR</name>
<dbReference type="RefSeq" id="WP_073442341.1">
    <property type="nucleotide sequence ID" value="NZ_LJSN01000002.1"/>
</dbReference>